<comment type="caution">
    <text evidence="2">The sequence shown here is derived from an EMBL/GenBank/DDBJ whole genome shotgun (WGS) entry which is preliminary data.</text>
</comment>
<organism evidence="2 3">
    <name type="scientific">Tessaracoccus antarcticus</name>
    <dbReference type="NCBI Taxonomy" id="2479848"/>
    <lineage>
        <taxon>Bacteria</taxon>
        <taxon>Bacillati</taxon>
        <taxon>Actinomycetota</taxon>
        <taxon>Actinomycetes</taxon>
        <taxon>Propionibacteriales</taxon>
        <taxon>Propionibacteriaceae</taxon>
        <taxon>Tessaracoccus</taxon>
    </lineage>
</organism>
<accession>A0A3M0FX40</accession>
<protein>
    <submittedName>
        <fullName evidence="2">Uncharacterized protein</fullName>
    </submittedName>
</protein>
<proteinExistence type="predicted"/>
<keyword evidence="3" id="KW-1185">Reference proteome</keyword>
<evidence type="ECO:0000313" key="2">
    <source>
        <dbReference type="EMBL" id="RMB57065.1"/>
    </source>
</evidence>
<feature type="region of interest" description="Disordered" evidence="1">
    <location>
        <begin position="1"/>
        <end position="43"/>
    </location>
</feature>
<gene>
    <name evidence="2" type="ORF">EAX62_16365</name>
</gene>
<evidence type="ECO:0000313" key="3">
    <source>
        <dbReference type="Proteomes" id="UP000275256"/>
    </source>
</evidence>
<reference evidence="2 3" key="1">
    <citation type="submission" date="2018-10" db="EMBL/GenBank/DDBJ databases">
        <title>Tessaracoccus antarcticuss sp. nov., isolated from sediment.</title>
        <authorList>
            <person name="Zhou L.Y."/>
            <person name="Du Z.J."/>
        </authorList>
    </citation>
    <scope>NUCLEOTIDE SEQUENCE [LARGE SCALE GENOMIC DNA]</scope>
    <source>
        <strain evidence="2 3">JDX10</strain>
    </source>
</reference>
<name>A0A3M0FX40_9ACTN</name>
<evidence type="ECO:0000256" key="1">
    <source>
        <dbReference type="SAM" id="MobiDB-lite"/>
    </source>
</evidence>
<dbReference type="EMBL" id="REFW01000008">
    <property type="protein sequence ID" value="RMB57065.1"/>
    <property type="molecule type" value="Genomic_DNA"/>
</dbReference>
<dbReference type="Proteomes" id="UP000275256">
    <property type="component" value="Unassembled WGS sequence"/>
</dbReference>
<dbReference type="AlphaFoldDB" id="A0A3M0FX40"/>
<feature type="compositionally biased region" description="Polar residues" evidence="1">
    <location>
        <begin position="22"/>
        <end position="40"/>
    </location>
</feature>
<sequence>MASRSAKTGRYVSKATARRNPRTTVTHSGKSSAATGNRSAITGRFVTEATAKRHPDTTITEGGA</sequence>